<evidence type="ECO:0000256" key="2">
    <source>
        <dbReference type="ARBA" id="ARBA00008307"/>
    </source>
</evidence>
<keyword evidence="6" id="KW-0547">Nucleotide-binding</keyword>
<protein>
    <submittedName>
        <fullName evidence="13">Uncharacterized protein</fullName>
    </submittedName>
</protein>
<evidence type="ECO:0000259" key="11">
    <source>
        <dbReference type="Pfam" id="PF03281"/>
    </source>
</evidence>
<dbReference type="Gene3D" id="2.130.10.130">
    <property type="entry name" value="Integrin alpha, N-terminal"/>
    <property type="match status" value="1"/>
</dbReference>
<dbReference type="PANTHER" id="PTHR10656:SF42">
    <property type="entry name" value="CYCLIC GMP-AMP SYNTHASE-LIKE PROTEIN-RELATED"/>
    <property type="match status" value="1"/>
</dbReference>
<keyword evidence="4" id="KW-0548">Nucleotidyltransferase</keyword>
<feature type="region of interest" description="Disordered" evidence="9">
    <location>
        <begin position="1"/>
        <end position="20"/>
    </location>
</feature>
<keyword evidence="8" id="KW-0460">Magnesium</keyword>
<dbReference type="Pfam" id="PF03281">
    <property type="entry name" value="Mab-21"/>
    <property type="match status" value="1"/>
</dbReference>
<keyword evidence="10" id="KW-1133">Transmembrane helix</keyword>
<dbReference type="OrthoDB" id="5960251at2759"/>
<dbReference type="InterPro" id="IPR028994">
    <property type="entry name" value="Integrin_alpha_N"/>
</dbReference>
<feature type="domain" description="Mab-21-like nucleotidyltransferase" evidence="11">
    <location>
        <begin position="690"/>
        <end position="752"/>
    </location>
</feature>
<dbReference type="InterPro" id="IPR024810">
    <property type="entry name" value="MAB21L/cGLR"/>
</dbReference>
<proteinExistence type="inferred from homology"/>
<evidence type="ECO:0000256" key="5">
    <source>
        <dbReference type="ARBA" id="ARBA00022723"/>
    </source>
</evidence>
<feature type="compositionally biased region" description="Basic residues" evidence="9">
    <location>
        <begin position="1"/>
        <end position="11"/>
    </location>
</feature>
<dbReference type="GO" id="GO:0046872">
    <property type="term" value="F:metal ion binding"/>
    <property type="evidence" value="ECO:0007669"/>
    <property type="project" value="UniProtKB-KW"/>
</dbReference>
<feature type="transmembrane region" description="Helical" evidence="10">
    <location>
        <begin position="468"/>
        <end position="491"/>
    </location>
</feature>
<dbReference type="GO" id="GO:0016779">
    <property type="term" value="F:nucleotidyltransferase activity"/>
    <property type="evidence" value="ECO:0007669"/>
    <property type="project" value="UniProtKB-KW"/>
</dbReference>
<evidence type="ECO:0000256" key="7">
    <source>
        <dbReference type="ARBA" id="ARBA00022840"/>
    </source>
</evidence>
<evidence type="ECO:0000313" key="13">
    <source>
        <dbReference type="EnsemblMetazoa" id="CLYHEMP011313.8"/>
    </source>
</evidence>
<feature type="domain" description="Mab-21-like HhH/H2TH-like" evidence="12">
    <location>
        <begin position="785"/>
        <end position="853"/>
    </location>
</feature>
<keyword evidence="10" id="KW-0472">Membrane</keyword>
<keyword evidence="3" id="KW-0808">Transferase</keyword>
<evidence type="ECO:0000256" key="8">
    <source>
        <dbReference type="ARBA" id="ARBA00022842"/>
    </source>
</evidence>
<keyword evidence="14" id="KW-1185">Reference proteome</keyword>
<dbReference type="Pfam" id="PF20266">
    <property type="entry name" value="Mab-21_C"/>
    <property type="match status" value="1"/>
</dbReference>
<evidence type="ECO:0000256" key="9">
    <source>
        <dbReference type="SAM" id="MobiDB-lite"/>
    </source>
</evidence>
<evidence type="ECO:0000256" key="10">
    <source>
        <dbReference type="SAM" id="Phobius"/>
    </source>
</evidence>
<dbReference type="GO" id="GO:0005524">
    <property type="term" value="F:ATP binding"/>
    <property type="evidence" value="ECO:0007669"/>
    <property type="project" value="UniProtKB-KW"/>
</dbReference>
<organism evidence="13 14">
    <name type="scientific">Clytia hemisphaerica</name>
    <dbReference type="NCBI Taxonomy" id="252671"/>
    <lineage>
        <taxon>Eukaryota</taxon>
        <taxon>Metazoa</taxon>
        <taxon>Cnidaria</taxon>
        <taxon>Hydrozoa</taxon>
        <taxon>Hydroidolina</taxon>
        <taxon>Leptothecata</taxon>
        <taxon>Obeliida</taxon>
        <taxon>Clytiidae</taxon>
        <taxon>Clytia</taxon>
    </lineage>
</organism>
<dbReference type="InterPro" id="IPR046906">
    <property type="entry name" value="Mab-21_HhH/H2TH-like"/>
</dbReference>
<dbReference type="Proteomes" id="UP000594262">
    <property type="component" value="Unplaced"/>
</dbReference>
<comment type="similarity">
    <text evidence="2">Belongs to the mab-21 family.</text>
</comment>
<name>A0A7M5WSS1_9CNID</name>
<dbReference type="SMART" id="SM01265">
    <property type="entry name" value="Mab-21"/>
    <property type="match status" value="1"/>
</dbReference>
<reference evidence="13" key="1">
    <citation type="submission" date="2021-01" db="UniProtKB">
        <authorList>
            <consortium name="EnsemblMetazoa"/>
        </authorList>
    </citation>
    <scope>IDENTIFICATION</scope>
</reference>
<keyword evidence="5" id="KW-0479">Metal-binding</keyword>
<dbReference type="Gene3D" id="3.30.460.90">
    <property type="match status" value="1"/>
</dbReference>
<dbReference type="PANTHER" id="PTHR10656">
    <property type="entry name" value="CELL FATE DETERMINING PROTEIN MAB21-RELATED"/>
    <property type="match status" value="1"/>
</dbReference>
<evidence type="ECO:0000259" key="12">
    <source>
        <dbReference type="Pfam" id="PF20266"/>
    </source>
</evidence>
<keyword evidence="7" id="KW-0067">ATP-binding</keyword>
<evidence type="ECO:0000256" key="6">
    <source>
        <dbReference type="ARBA" id="ARBA00022741"/>
    </source>
</evidence>
<keyword evidence="10" id="KW-0812">Transmembrane</keyword>
<evidence type="ECO:0000256" key="4">
    <source>
        <dbReference type="ARBA" id="ARBA00022695"/>
    </source>
</evidence>
<dbReference type="InterPro" id="IPR046903">
    <property type="entry name" value="Mab-21-like_nuc_Trfase"/>
</dbReference>
<accession>A0A7M5WSS1</accession>
<evidence type="ECO:0000256" key="3">
    <source>
        <dbReference type="ARBA" id="ARBA00022679"/>
    </source>
</evidence>
<dbReference type="SUPFAM" id="SSF101908">
    <property type="entry name" value="Putative isomerase YbhE"/>
    <property type="match status" value="1"/>
</dbReference>
<dbReference type="AlphaFoldDB" id="A0A7M5WSS1"/>
<comment type="cofactor">
    <cofactor evidence="1">
        <name>Mg(2+)</name>
        <dbReference type="ChEBI" id="CHEBI:18420"/>
    </cofactor>
</comment>
<evidence type="ECO:0000313" key="14">
    <source>
        <dbReference type="Proteomes" id="UP000594262"/>
    </source>
</evidence>
<evidence type="ECO:0000256" key="1">
    <source>
        <dbReference type="ARBA" id="ARBA00001946"/>
    </source>
</evidence>
<dbReference type="Gene3D" id="1.10.1410.40">
    <property type="match status" value="1"/>
</dbReference>
<sequence>LRSKPLKKPKSSKSNPHLNNTLQVGRMNQRFDIKLEKISVIMKTLVIVTAFFMTLNDCKEVPTKAEIQEISGSNDIHPNKDYFGKNVKINNDSLFVLANNDVYVYRRTNHKAKTLNKIQKFTVHGVSQGIAIDNGYLFVQMALLWDPNRGIVCQCFVYILKNGLWEYSSSLEITTQSYDNDLYGFSMSAHNGTLVITSPSRFKSQYPAGKIYIHTIGSWKREELYKLGRFAFGISAAIYNDTISVGDTSCTNTTHDCQVYIYYHYKSEQWVEQQAILPENKTHYGKFGSVVALNEKFLFVIGYEKSSKGYTRTVFVYKKAVFYQTLKYDLHQLLPDTAEIYVRTLSDSTITSSLSTYGTNLVAGTAALNHDGSVFVYTYNDFTDTWIQKERLLPSHKVNYFGCSVATTGNLTVVGSDFSWAEGSPDGQVFVYSTWVPPATPMPTTTQSKITHNEKTTTSTPGNQGSSMMVTIISICSAFLVLTFTIVAVCYRLQKYSYKRFDEEDRRPPSRLPNIAEDIHEGSELILLDAEELSLAKEECNQRITEYFQKCHFEAMSNAREMMEYKPLAKQEDSAFLFPTTIRRFLAGSRAERLFIESSDYDFIYEVGPGMVTPDFKEGQEECRFYCTPTMNIGFYYVFDSNKQKLSPATLQAKMFAQIMDPIKAGSSVFTELEKREESQAALPTKDVNDHVLALRLNRWPKYVNECIKDQLSDEIFQSIKEKPLYLVCKSHPSSSDENKDYEWRLSFSVLEIEIAKLINDNLRRSYLMCKHLLAKTKLLRFPRKCHVKSYELKTVFMWLSRELDTFEGQEYDQVELILTIFQRLLQHYEEQNLPNFFVPRQNILDTNKEEKMIEGRKFLKKYFSDEYNIAQLIEILGKNGTSCFCKLLCDLVGR</sequence>
<dbReference type="EnsemblMetazoa" id="CLYHEMT011313.8">
    <property type="protein sequence ID" value="CLYHEMP011313.8"/>
    <property type="gene ID" value="CLYHEMG011313"/>
</dbReference>
<feature type="region of interest" description="Disordered" evidence="9">
    <location>
        <begin position="443"/>
        <end position="462"/>
    </location>
</feature>